<protein>
    <submittedName>
        <fullName evidence="2">Uncharacterized protein</fullName>
    </submittedName>
</protein>
<dbReference type="Proteomes" id="UP000499080">
    <property type="component" value="Unassembled WGS sequence"/>
</dbReference>
<name>A0A4Y2SD65_ARAVE</name>
<sequence length="115" mass="12198">MRDGLRPSLSLRMMTTDLLLPRHKRVPGVLTMGLCAPRGLCLAGLLACGFSLFRIYTFAGPSCATAEDLVVVRSGAVPCYFCPYLLSSETTAKGTGLAESAGKEDPVELDSSLTL</sequence>
<evidence type="ECO:0000313" key="3">
    <source>
        <dbReference type="Proteomes" id="UP000499080"/>
    </source>
</evidence>
<gene>
    <name evidence="2" type="ORF">AVEN_233281_1</name>
</gene>
<comment type="caution">
    <text evidence="2">The sequence shown here is derived from an EMBL/GenBank/DDBJ whole genome shotgun (WGS) entry which is preliminary data.</text>
</comment>
<accession>A0A4Y2SD65</accession>
<dbReference type="OrthoDB" id="6629957at2759"/>
<keyword evidence="3" id="KW-1185">Reference proteome</keyword>
<dbReference type="EMBL" id="BGPR01020996">
    <property type="protein sequence ID" value="GBN85861.1"/>
    <property type="molecule type" value="Genomic_DNA"/>
</dbReference>
<evidence type="ECO:0000256" key="1">
    <source>
        <dbReference type="SAM" id="MobiDB-lite"/>
    </source>
</evidence>
<dbReference type="AlphaFoldDB" id="A0A4Y2SD65"/>
<reference evidence="2 3" key="1">
    <citation type="journal article" date="2019" name="Sci. Rep.">
        <title>Orb-weaving spider Araneus ventricosus genome elucidates the spidroin gene catalogue.</title>
        <authorList>
            <person name="Kono N."/>
            <person name="Nakamura H."/>
            <person name="Ohtoshi R."/>
            <person name="Moran D.A.P."/>
            <person name="Shinohara A."/>
            <person name="Yoshida Y."/>
            <person name="Fujiwara M."/>
            <person name="Mori M."/>
            <person name="Tomita M."/>
            <person name="Arakawa K."/>
        </authorList>
    </citation>
    <scope>NUCLEOTIDE SEQUENCE [LARGE SCALE GENOMIC DNA]</scope>
</reference>
<organism evidence="2 3">
    <name type="scientific">Araneus ventricosus</name>
    <name type="common">Orbweaver spider</name>
    <name type="synonym">Epeira ventricosa</name>
    <dbReference type="NCBI Taxonomy" id="182803"/>
    <lineage>
        <taxon>Eukaryota</taxon>
        <taxon>Metazoa</taxon>
        <taxon>Ecdysozoa</taxon>
        <taxon>Arthropoda</taxon>
        <taxon>Chelicerata</taxon>
        <taxon>Arachnida</taxon>
        <taxon>Araneae</taxon>
        <taxon>Araneomorphae</taxon>
        <taxon>Entelegynae</taxon>
        <taxon>Araneoidea</taxon>
        <taxon>Araneidae</taxon>
        <taxon>Araneus</taxon>
    </lineage>
</organism>
<proteinExistence type="predicted"/>
<evidence type="ECO:0000313" key="2">
    <source>
        <dbReference type="EMBL" id="GBN85861.1"/>
    </source>
</evidence>
<feature type="region of interest" description="Disordered" evidence="1">
    <location>
        <begin position="96"/>
        <end position="115"/>
    </location>
</feature>